<evidence type="ECO:0000259" key="18">
    <source>
        <dbReference type="Pfam" id="PF16209"/>
    </source>
</evidence>
<feature type="binding site" evidence="15">
    <location>
        <position position="850"/>
    </location>
    <ligand>
        <name>Mg(2+)</name>
        <dbReference type="ChEBI" id="CHEBI:18420"/>
    </ligand>
</feature>
<evidence type="ECO:0000256" key="9">
    <source>
        <dbReference type="ARBA" id="ARBA00022967"/>
    </source>
</evidence>
<feature type="binding site" evidence="14">
    <location>
        <position position="823"/>
    </location>
    <ligand>
        <name>ATP</name>
        <dbReference type="ChEBI" id="CHEBI:30616"/>
    </ligand>
</feature>
<dbReference type="Gene3D" id="3.40.1110.10">
    <property type="entry name" value="Calcium-transporting ATPase, cytoplasmic domain N"/>
    <property type="match status" value="1"/>
</dbReference>
<dbReference type="Pfam" id="PF16209">
    <property type="entry name" value="PhoLip_ATPase_N"/>
    <property type="match status" value="1"/>
</dbReference>
<dbReference type="GO" id="GO:0005524">
    <property type="term" value="F:ATP binding"/>
    <property type="evidence" value="ECO:0007669"/>
    <property type="project" value="UniProtKB-UniRule"/>
</dbReference>
<dbReference type="Pfam" id="PF16212">
    <property type="entry name" value="PhoLip_ATPase_C"/>
    <property type="match status" value="1"/>
</dbReference>
<dbReference type="EMBL" id="CYKH01002042">
    <property type="protein sequence ID" value="CUG92417.1"/>
    <property type="molecule type" value="Genomic_DNA"/>
</dbReference>
<evidence type="ECO:0000256" key="3">
    <source>
        <dbReference type="ARBA" id="ARBA00008109"/>
    </source>
</evidence>
<dbReference type="FunFam" id="3.40.50.1000:FF:000130">
    <property type="entry name" value="Phospholipid-transporting ATPase"/>
    <property type="match status" value="1"/>
</dbReference>
<dbReference type="GO" id="GO:0000287">
    <property type="term" value="F:magnesium ion binding"/>
    <property type="evidence" value="ECO:0007669"/>
    <property type="project" value="UniProtKB-UniRule"/>
</dbReference>
<feature type="transmembrane region" description="Helical" evidence="16">
    <location>
        <begin position="993"/>
        <end position="1018"/>
    </location>
</feature>
<dbReference type="SUPFAM" id="SSF81660">
    <property type="entry name" value="Metal cation-transporting ATPase, ATP-binding domain N"/>
    <property type="match status" value="1"/>
</dbReference>
<feature type="transmembrane region" description="Helical" evidence="16">
    <location>
        <begin position="1050"/>
        <end position="1071"/>
    </location>
</feature>
<dbReference type="Gene3D" id="2.70.150.10">
    <property type="entry name" value="Calcium-transporting ATPase, cytoplasmic transduction domain A"/>
    <property type="match status" value="1"/>
</dbReference>
<evidence type="ECO:0000256" key="7">
    <source>
        <dbReference type="ARBA" id="ARBA00022840"/>
    </source>
</evidence>
<protein>
    <recommendedName>
        <fullName evidence="16">Phospholipid-transporting ATPase</fullName>
        <ecNumber evidence="16">7.6.2.1</ecNumber>
    </recommendedName>
</protein>
<evidence type="ECO:0000256" key="15">
    <source>
        <dbReference type="PIRSR" id="PIRSR606539-3"/>
    </source>
</evidence>
<evidence type="ECO:0000256" key="6">
    <source>
        <dbReference type="ARBA" id="ARBA00022741"/>
    </source>
</evidence>
<feature type="binding site" evidence="14">
    <location>
        <position position="432"/>
    </location>
    <ligand>
        <name>ATP</name>
        <dbReference type="ChEBI" id="CHEBI:30616"/>
    </ligand>
</feature>
<dbReference type="SFLD" id="SFLDS00003">
    <property type="entry name" value="Haloacid_Dehalogenase"/>
    <property type="match status" value="1"/>
</dbReference>
<dbReference type="CDD" id="cd02073">
    <property type="entry name" value="P-type_ATPase_APLT_Dnf-like"/>
    <property type="match status" value="1"/>
</dbReference>
<keyword evidence="21" id="KW-1185">Reference proteome</keyword>
<feature type="transmembrane region" description="Helical" evidence="16">
    <location>
        <begin position="320"/>
        <end position="342"/>
    </location>
</feature>
<evidence type="ECO:0000256" key="14">
    <source>
        <dbReference type="PIRSR" id="PIRSR606539-2"/>
    </source>
</evidence>
<evidence type="ECO:0000256" key="11">
    <source>
        <dbReference type="ARBA" id="ARBA00023136"/>
    </source>
</evidence>
<dbReference type="PROSITE" id="PS00154">
    <property type="entry name" value="ATPASE_E1_E2"/>
    <property type="match status" value="1"/>
</dbReference>
<feature type="binding site" evidence="14">
    <location>
        <position position="730"/>
    </location>
    <ligand>
        <name>ATP</name>
        <dbReference type="ChEBI" id="CHEBI:30616"/>
    </ligand>
</feature>
<dbReference type="InterPro" id="IPR008250">
    <property type="entry name" value="ATPase_P-typ_transduc_dom_A_sf"/>
</dbReference>
<evidence type="ECO:0000313" key="21">
    <source>
        <dbReference type="Proteomes" id="UP000051952"/>
    </source>
</evidence>
<evidence type="ECO:0000259" key="19">
    <source>
        <dbReference type="Pfam" id="PF16212"/>
    </source>
</evidence>
<feature type="transmembrane region" description="Helical" evidence="16">
    <location>
        <begin position="943"/>
        <end position="960"/>
    </location>
</feature>
<feature type="transmembrane region" description="Helical" evidence="16">
    <location>
        <begin position="907"/>
        <end position="931"/>
    </location>
</feature>
<dbReference type="OMA" id="FADIHAG"/>
<dbReference type="PRINTS" id="PR00119">
    <property type="entry name" value="CATATPASE"/>
</dbReference>
<dbReference type="InterPro" id="IPR023214">
    <property type="entry name" value="HAD_sf"/>
</dbReference>
<feature type="transmembrane region" description="Helical" evidence="16">
    <location>
        <begin position="362"/>
        <end position="383"/>
    </location>
</feature>
<feature type="binding site" evidence="15">
    <location>
        <position position="433"/>
    </location>
    <ligand>
        <name>Mg(2+)</name>
        <dbReference type="ChEBI" id="CHEBI:18420"/>
    </ligand>
</feature>
<dbReference type="AlphaFoldDB" id="A0A0S4JP22"/>
<keyword evidence="6 14" id="KW-0547">Nucleotide-binding</keyword>
<feature type="transmembrane region" description="Helical" evidence="16">
    <location>
        <begin position="97"/>
        <end position="114"/>
    </location>
</feature>
<feature type="domain" description="P-type ATPase N-terminal" evidence="18">
    <location>
        <begin position="66"/>
        <end position="123"/>
    </location>
</feature>
<comment type="catalytic activity">
    <reaction evidence="12 16">
        <text>ATP + H2O + phospholipidSide 1 = ADP + phosphate + phospholipidSide 2.</text>
        <dbReference type="EC" id="7.6.2.1"/>
    </reaction>
</comment>
<keyword evidence="5 15" id="KW-0479">Metal-binding</keyword>
<dbReference type="Pfam" id="PF00122">
    <property type="entry name" value="E1-E2_ATPase"/>
    <property type="match status" value="1"/>
</dbReference>
<evidence type="ECO:0000256" key="4">
    <source>
        <dbReference type="ARBA" id="ARBA00022692"/>
    </source>
</evidence>
<dbReference type="SFLD" id="SFLDG00002">
    <property type="entry name" value="C1.7:_P-type_atpase_like"/>
    <property type="match status" value="1"/>
</dbReference>
<feature type="binding site" evidence="15">
    <location>
        <position position="431"/>
    </location>
    <ligand>
        <name>Mg(2+)</name>
        <dbReference type="ChEBI" id="CHEBI:18420"/>
    </ligand>
</feature>
<dbReference type="InterPro" id="IPR059000">
    <property type="entry name" value="ATPase_P-type_domA"/>
</dbReference>
<dbReference type="GO" id="GO:0140326">
    <property type="term" value="F:ATPase-coupled intramembrane lipid transporter activity"/>
    <property type="evidence" value="ECO:0007669"/>
    <property type="project" value="UniProtKB-EC"/>
</dbReference>
<evidence type="ECO:0000259" key="17">
    <source>
        <dbReference type="Pfam" id="PF00122"/>
    </source>
</evidence>
<dbReference type="InterPro" id="IPR032631">
    <property type="entry name" value="P-type_ATPase_N"/>
</dbReference>
<evidence type="ECO:0000256" key="2">
    <source>
        <dbReference type="ARBA" id="ARBA00004308"/>
    </source>
</evidence>
<dbReference type="GO" id="GO:0016887">
    <property type="term" value="F:ATP hydrolysis activity"/>
    <property type="evidence" value="ECO:0007669"/>
    <property type="project" value="InterPro"/>
</dbReference>
<feature type="binding site" evidence="14">
    <location>
        <position position="731"/>
    </location>
    <ligand>
        <name>ATP</name>
        <dbReference type="ChEBI" id="CHEBI:30616"/>
    </ligand>
</feature>
<evidence type="ECO:0000256" key="8">
    <source>
        <dbReference type="ARBA" id="ARBA00022842"/>
    </source>
</evidence>
<evidence type="ECO:0000256" key="5">
    <source>
        <dbReference type="ARBA" id="ARBA00022723"/>
    </source>
</evidence>
<proteinExistence type="inferred from homology"/>
<keyword evidence="10 16" id="KW-1133">Transmembrane helix</keyword>
<sequence length="1248" mass="139617">MQISQWPDHEQELLPAAQTSTDNQRESVVEANAADEGPVRIVRTGRFQEEYVKDLQAQGKPVPPCCSNEITTSKYSVNPFLPTFILYRNLFEQFQRAANVYFLFIAILQIIPGISPTGRFTTIMPLAFVMFVSLLKDAFEDYKRHVLDDQLNNSSATVWKEGKGWSTVCWKDVVVGNIMRIDKGQTFPADVIILSTSEAEGLCYIETSSLDGETNLKIRKSVGAAYAIFDGERPDKFHCVCHHELPNNRLENFSGSMLVDGVRKVPLTVESVLLRGAALRNTGCAYGIVIFTGAETKLMKNASAKRHKMSNMDLVTNRQVFFIFGFQLCLCLVCAIGLGIYTSTIDSHWYLSTHDPNVAATAALGFLTFLILFNNLIPISLYVSMEMVKLVQANLINADANMYHADTDTNALARTSSLNEELGQVSYVFSDKTGTLTCNIMDFLKFSCIDEDGKAVSYGTGVTEIAKSAAARKGEVLVDQRPPGLVFKDGFCFWDDRINDGRWANQRNASRLEELFCHLAVCHTVVAEYERSGAESGQTAVYQAASPDEACLVKGARELGAVFVDRTEKDIDIMCLNKKLRYQLLNIIEFDSTRKRMSVVVRDPAGQLLLLCKGADSVIFERLRKTKENAELLRQTSDMLTVFAEEGLRTLVIAKSVLEPSLYAAWSKKYDEALCLTNGRAERVAAVGEELEWDLELIGTTAIEDKLQEGVPRTIELLIAAGIKVWVLTGDKQETAINIGFACALLNNTMNLMLFDTESPETVAAKIEEFLSSAKKDREKAGVGADLGLVIQGNLLHTILENDVIAASFLALARQCKSVVCCRVSPLQKAQIVLLVRESIAGSITLSIGDGANDVSMIQSAHVGIGISGLEGQQAARASDYSVAQFRYLQRLLLVHGRWSYRRISRLILYSFYKNITLYMTQLWFCFFNAFSGQTLTDQWALALYNVWFTAFPIMFVAVLDRDVKEERILSTDQFPELYKDGLTNRLFNTRGFWMYIGNAVLHSALSFFVPLACLYYSDADISTLGVTSYSSVLFVVTGKVALETLSWTWLNVGIITLSLGVWYTFLLVYTNLFKWVHISDFAFWYGVASNALTSPTYWLVLVLTMTIALLRDYIWKYVRRNFHPELSHVIQVLEDKCDGKFTRRSVPPVLHHLLSKLEDLAPKDAAHRFMETMEPKGYGFAQDPGQLAYIATVTKAVAKFKRPLKNKDNSPQREHQDPNYSDVHYQATGAAFVAPPEEIVYVNDKDI</sequence>
<feature type="domain" description="P-type ATPase A" evidence="17">
    <location>
        <begin position="151"/>
        <end position="261"/>
    </location>
</feature>
<evidence type="ECO:0000256" key="10">
    <source>
        <dbReference type="ARBA" id="ARBA00022989"/>
    </source>
</evidence>
<feature type="transmembrane region" description="Helical" evidence="16">
    <location>
        <begin position="120"/>
        <end position="139"/>
    </location>
</feature>
<feature type="transmembrane region" description="Helical" evidence="16">
    <location>
        <begin position="1024"/>
        <end position="1043"/>
    </location>
</feature>
<feature type="binding site" evidence="14">
    <location>
        <position position="649"/>
    </location>
    <ligand>
        <name>ATP</name>
        <dbReference type="ChEBI" id="CHEBI:30616"/>
    </ligand>
</feature>
<comment type="similarity">
    <text evidence="3 16">Belongs to the cation transport ATPase (P-type) (TC 3.A.3) family. Type IV subfamily.</text>
</comment>
<dbReference type="SUPFAM" id="SSF81665">
    <property type="entry name" value="Calcium ATPase, transmembrane domain M"/>
    <property type="match status" value="1"/>
</dbReference>
<evidence type="ECO:0000256" key="12">
    <source>
        <dbReference type="ARBA" id="ARBA00034036"/>
    </source>
</evidence>
<dbReference type="GO" id="GO:0045332">
    <property type="term" value="P:phospholipid translocation"/>
    <property type="evidence" value="ECO:0007669"/>
    <property type="project" value="TreeGrafter"/>
</dbReference>
<dbReference type="InterPro" id="IPR023298">
    <property type="entry name" value="ATPase_P-typ_TM_dom_sf"/>
</dbReference>
<feature type="binding site" evidence="14">
    <location>
        <position position="433"/>
    </location>
    <ligand>
        <name>ATP</name>
        <dbReference type="ChEBI" id="CHEBI:30616"/>
    </ligand>
</feature>
<gene>
    <name evidence="20" type="ORF">BSAL_37190</name>
</gene>
<feature type="binding site" evidence="14">
    <location>
        <position position="729"/>
    </location>
    <ligand>
        <name>ATP</name>
        <dbReference type="ChEBI" id="CHEBI:30616"/>
    </ligand>
</feature>
<dbReference type="InterPro" id="IPR018303">
    <property type="entry name" value="ATPase_P-typ_P_site"/>
</dbReference>
<name>A0A0S4JP22_BODSA</name>
<dbReference type="Gene3D" id="3.40.50.1000">
    <property type="entry name" value="HAD superfamily/HAD-like"/>
    <property type="match status" value="1"/>
</dbReference>
<dbReference type="NCBIfam" id="TIGR01494">
    <property type="entry name" value="ATPase_P-type"/>
    <property type="match status" value="1"/>
</dbReference>
<dbReference type="PANTHER" id="PTHR24092">
    <property type="entry name" value="PROBABLE PHOSPHOLIPID-TRANSPORTING ATPASE"/>
    <property type="match status" value="1"/>
</dbReference>
<evidence type="ECO:0000256" key="16">
    <source>
        <dbReference type="RuleBase" id="RU362033"/>
    </source>
</evidence>
<dbReference type="OrthoDB" id="377733at2759"/>
<dbReference type="GO" id="GO:0005802">
    <property type="term" value="C:trans-Golgi network"/>
    <property type="evidence" value="ECO:0007669"/>
    <property type="project" value="TreeGrafter"/>
</dbReference>
<feature type="binding site" evidence="14">
    <location>
        <position position="549"/>
    </location>
    <ligand>
        <name>ATP</name>
        <dbReference type="ChEBI" id="CHEBI:30616"/>
    </ligand>
</feature>
<dbReference type="InterPro" id="IPR006539">
    <property type="entry name" value="P-type_ATPase_IV"/>
</dbReference>
<accession>A0A0S4JP22</accession>
<dbReference type="Proteomes" id="UP000051952">
    <property type="component" value="Unassembled WGS sequence"/>
</dbReference>
<dbReference type="GO" id="GO:0005886">
    <property type="term" value="C:plasma membrane"/>
    <property type="evidence" value="ECO:0007669"/>
    <property type="project" value="TreeGrafter"/>
</dbReference>
<reference evidence="21" key="1">
    <citation type="submission" date="2015-09" db="EMBL/GenBank/DDBJ databases">
        <authorList>
            <consortium name="Pathogen Informatics"/>
        </authorList>
    </citation>
    <scope>NUCLEOTIDE SEQUENCE [LARGE SCALE GENOMIC DNA]</scope>
    <source>
        <strain evidence="21">Lake Konstanz</strain>
    </source>
</reference>
<feature type="binding site" evidence="15">
    <location>
        <position position="854"/>
    </location>
    <ligand>
        <name>Mg(2+)</name>
        <dbReference type="ChEBI" id="CHEBI:18420"/>
    </ligand>
</feature>
<keyword evidence="9 16" id="KW-1278">Translocase</keyword>
<dbReference type="Pfam" id="PF13246">
    <property type="entry name" value="Cation_ATPase"/>
    <property type="match status" value="1"/>
</dbReference>
<feature type="active site" description="4-aspartylphosphate intermediate" evidence="13">
    <location>
        <position position="431"/>
    </location>
</feature>
<keyword evidence="11 16" id="KW-0472">Membrane</keyword>
<dbReference type="SUPFAM" id="SSF56784">
    <property type="entry name" value="HAD-like"/>
    <property type="match status" value="1"/>
</dbReference>
<dbReference type="InterPro" id="IPR001757">
    <property type="entry name" value="P_typ_ATPase"/>
</dbReference>
<feature type="domain" description="P-type ATPase C-terminal" evidence="19">
    <location>
        <begin position="876"/>
        <end position="1126"/>
    </location>
</feature>
<evidence type="ECO:0000313" key="20">
    <source>
        <dbReference type="EMBL" id="CUG92417.1"/>
    </source>
</evidence>
<dbReference type="SFLD" id="SFLDF00027">
    <property type="entry name" value="p-type_atpase"/>
    <property type="match status" value="1"/>
</dbReference>
<feature type="binding site" evidence="14">
    <location>
        <position position="590"/>
    </location>
    <ligand>
        <name>ATP</name>
        <dbReference type="ChEBI" id="CHEBI:30616"/>
    </ligand>
</feature>
<dbReference type="VEuPathDB" id="TriTrypDB:BSAL_37190"/>
<feature type="binding site" evidence="14">
    <location>
        <position position="431"/>
    </location>
    <ligand>
        <name>ATP</name>
        <dbReference type="ChEBI" id="CHEBI:30616"/>
    </ligand>
</feature>
<keyword evidence="4 16" id="KW-0812">Transmembrane</keyword>
<feature type="transmembrane region" description="Helical" evidence="16">
    <location>
        <begin position="1083"/>
        <end position="1111"/>
    </location>
</feature>
<dbReference type="PANTHER" id="PTHR24092:SF150">
    <property type="entry name" value="PHOSPHOLIPID-TRANSPORTING ATPASE"/>
    <property type="match status" value="1"/>
</dbReference>
<organism evidence="20 21">
    <name type="scientific">Bodo saltans</name>
    <name type="common">Flagellated protozoan</name>
    <dbReference type="NCBI Taxonomy" id="75058"/>
    <lineage>
        <taxon>Eukaryota</taxon>
        <taxon>Discoba</taxon>
        <taxon>Euglenozoa</taxon>
        <taxon>Kinetoplastea</taxon>
        <taxon>Metakinetoplastina</taxon>
        <taxon>Eubodonida</taxon>
        <taxon>Bodonidae</taxon>
        <taxon>Bodo</taxon>
    </lineage>
</organism>
<dbReference type="InterPro" id="IPR036412">
    <property type="entry name" value="HAD-like_sf"/>
</dbReference>
<keyword evidence="8 15" id="KW-0460">Magnesium</keyword>
<comment type="cofactor">
    <cofactor evidence="15">
        <name>Mg(2+)</name>
        <dbReference type="ChEBI" id="CHEBI:18420"/>
    </cofactor>
</comment>
<feature type="binding site" evidence="14">
    <location>
        <position position="613"/>
    </location>
    <ligand>
        <name>ATP</name>
        <dbReference type="ChEBI" id="CHEBI:30616"/>
    </ligand>
</feature>
<dbReference type="InterPro" id="IPR023299">
    <property type="entry name" value="ATPase_P-typ_cyto_dom_N"/>
</dbReference>
<dbReference type="NCBIfam" id="TIGR01652">
    <property type="entry name" value="ATPase-Plipid"/>
    <property type="match status" value="1"/>
</dbReference>
<dbReference type="SUPFAM" id="SSF81653">
    <property type="entry name" value="Calcium ATPase, transduction domain A"/>
    <property type="match status" value="1"/>
</dbReference>
<dbReference type="InterPro" id="IPR044492">
    <property type="entry name" value="P_typ_ATPase_HD_dom"/>
</dbReference>
<dbReference type="EC" id="7.6.2.1" evidence="16"/>
<comment type="subcellular location">
    <subcellularLocation>
        <location evidence="2">Endomembrane system</location>
    </subcellularLocation>
    <subcellularLocation>
        <location evidence="1 16">Membrane</location>
        <topology evidence="1 16">Multi-pass membrane protein</topology>
    </subcellularLocation>
</comment>
<evidence type="ECO:0000256" key="1">
    <source>
        <dbReference type="ARBA" id="ARBA00004141"/>
    </source>
</evidence>
<keyword evidence="7 14" id="KW-0067">ATP-binding</keyword>
<feature type="binding site" evidence="14">
    <location>
        <position position="829"/>
    </location>
    <ligand>
        <name>ATP</name>
        <dbReference type="ChEBI" id="CHEBI:30616"/>
    </ligand>
</feature>
<feature type="binding site" evidence="14">
    <location>
        <position position="854"/>
    </location>
    <ligand>
        <name>ATP</name>
        <dbReference type="ChEBI" id="CHEBI:30616"/>
    </ligand>
</feature>
<evidence type="ECO:0000256" key="13">
    <source>
        <dbReference type="PIRSR" id="PIRSR606539-1"/>
    </source>
</evidence>
<feature type="binding site" evidence="14">
    <location>
        <position position="853"/>
    </location>
    <ligand>
        <name>ATP</name>
        <dbReference type="ChEBI" id="CHEBI:30616"/>
    </ligand>
</feature>
<dbReference type="InterPro" id="IPR032630">
    <property type="entry name" value="P_typ_ATPase_c"/>
</dbReference>